<evidence type="ECO:0000313" key="2">
    <source>
        <dbReference type="Proteomes" id="UP000190831"/>
    </source>
</evidence>
<reference evidence="1 2" key="1">
    <citation type="submission" date="2016-03" db="EMBL/GenBank/DDBJ databases">
        <authorList>
            <person name="Devillers H."/>
        </authorList>
    </citation>
    <scope>NUCLEOTIDE SEQUENCE [LARGE SCALE GENOMIC DNA]</scope>
    <source>
        <strain evidence="1">CBS 6772</strain>
    </source>
</reference>
<accession>A0A1G4ML77</accession>
<gene>
    <name evidence="1" type="ORF">LAFE_0H17656G</name>
</gene>
<dbReference type="AlphaFoldDB" id="A0A1G4ML77"/>
<proteinExistence type="predicted"/>
<sequence>MYFFLIPNLRLMSWCKGVPVFFSEAFLNLRKKALMSFPKKLQKRREDIIIRIETLGNPDLKSSDIHEEYATGIVSEFGNNTLVTNSMSLVRCIRDCNRIGILRAYRNNSSSEISFDSQAKKKNSSVRNSYMPTESAYATTKFSKLEKKMYLVSRKISNLLSSSIRQG</sequence>
<organism evidence="1 2">
    <name type="scientific">Lachancea fermentati</name>
    <name type="common">Zygosaccharomyces fermentati</name>
    <dbReference type="NCBI Taxonomy" id="4955"/>
    <lineage>
        <taxon>Eukaryota</taxon>
        <taxon>Fungi</taxon>
        <taxon>Dikarya</taxon>
        <taxon>Ascomycota</taxon>
        <taxon>Saccharomycotina</taxon>
        <taxon>Saccharomycetes</taxon>
        <taxon>Saccharomycetales</taxon>
        <taxon>Saccharomycetaceae</taxon>
        <taxon>Lachancea</taxon>
    </lineage>
</organism>
<keyword evidence="2" id="KW-1185">Reference proteome</keyword>
<dbReference type="Proteomes" id="UP000190831">
    <property type="component" value="Chromosome H"/>
</dbReference>
<name>A0A1G4ML77_LACFM</name>
<protein>
    <submittedName>
        <fullName evidence="1">LAFE_0H17656g1_1</fullName>
    </submittedName>
</protein>
<evidence type="ECO:0000313" key="1">
    <source>
        <dbReference type="EMBL" id="SCW04624.1"/>
    </source>
</evidence>
<dbReference type="EMBL" id="LT598491">
    <property type="protein sequence ID" value="SCW04624.1"/>
    <property type="molecule type" value="Genomic_DNA"/>
</dbReference>